<evidence type="ECO:0008006" key="3">
    <source>
        <dbReference type="Google" id="ProtNLM"/>
    </source>
</evidence>
<keyword evidence="2" id="KW-1185">Reference proteome</keyword>
<protein>
    <recommendedName>
        <fullName evidence="3">DUF385 domain-containing protein</fullName>
    </recommendedName>
</protein>
<dbReference type="PIRSF" id="PIRSF021513">
    <property type="entry name" value="GrhN_RubW_prd"/>
    <property type="match status" value="1"/>
</dbReference>
<dbReference type="Proteomes" id="UP000467236">
    <property type="component" value="Chromosome"/>
</dbReference>
<dbReference type="InterPro" id="IPR012349">
    <property type="entry name" value="Split_barrel_FMN-bd"/>
</dbReference>
<dbReference type="Gene3D" id="2.30.110.10">
    <property type="entry name" value="Electron Transport, Fmn-binding Protein, Chain A"/>
    <property type="match status" value="1"/>
</dbReference>
<dbReference type="InterPro" id="IPR016791">
    <property type="entry name" value="Polyketide_synth_GrhN/RubW_prd"/>
</dbReference>
<accession>A0A7I7MT13</accession>
<proteinExistence type="predicted"/>
<gene>
    <name evidence="1" type="ORF">MSHI_28480</name>
</gene>
<reference evidence="1 2" key="1">
    <citation type="journal article" date="2019" name="Emerg. Microbes Infect.">
        <title>Comprehensive subspecies identification of 175 nontuberculous mycobacteria species based on 7547 genomic profiles.</title>
        <authorList>
            <person name="Matsumoto Y."/>
            <person name="Kinjo T."/>
            <person name="Motooka D."/>
            <person name="Nabeya D."/>
            <person name="Jung N."/>
            <person name="Uechi K."/>
            <person name="Horii T."/>
            <person name="Iida T."/>
            <person name="Fujita J."/>
            <person name="Nakamura S."/>
        </authorList>
    </citation>
    <scope>NUCLEOTIDE SEQUENCE [LARGE SCALE GENOMIC DNA]</scope>
    <source>
        <strain evidence="1 2">JCM 14233</strain>
    </source>
</reference>
<dbReference type="EMBL" id="AP022575">
    <property type="protein sequence ID" value="BBX74942.1"/>
    <property type="molecule type" value="Genomic_DNA"/>
</dbReference>
<evidence type="ECO:0000313" key="2">
    <source>
        <dbReference type="Proteomes" id="UP000467236"/>
    </source>
</evidence>
<organism evidence="1 2">
    <name type="scientific">Mycobacterium shinjukuense</name>
    <dbReference type="NCBI Taxonomy" id="398694"/>
    <lineage>
        <taxon>Bacteria</taxon>
        <taxon>Bacillati</taxon>
        <taxon>Actinomycetota</taxon>
        <taxon>Actinomycetes</taxon>
        <taxon>Mycobacteriales</taxon>
        <taxon>Mycobacteriaceae</taxon>
        <taxon>Mycobacterium</taxon>
    </lineage>
</organism>
<name>A0A7I7MT13_9MYCO</name>
<evidence type="ECO:0000313" key="1">
    <source>
        <dbReference type="EMBL" id="BBX74942.1"/>
    </source>
</evidence>
<sequence>MNAYARGEVPRCGSNAISTNHGWPYCVGMTKQSYAVEIGHPPSVLLRAINPTLRFMLGTPLAGPLGRQLMVLSFTGRKTGRRFSLPVSAHVIDNDLYALASAGWKHNFRGGAPAWVVYDGKKIAMSGELIQDRDVLSDLYLRCAQSYGAKRAQRMMGLKFRDKRIPTREEFGEAVDRLKLAAVKLTPSG</sequence>
<dbReference type="KEGG" id="mshj:MSHI_28480"/>
<dbReference type="AlphaFoldDB" id="A0A7I7MT13"/>